<organism evidence="8 9">
    <name type="scientific">Candidatus Marsarchaeota G1 archaeon OSP_D</name>
    <dbReference type="NCBI Taxonomy" id="1978155"/>
    <lineage>
        <taxon>Archaea</taxon>
        <taxon>Candidatus Marsarchaeota</taxon>
        <taxon>Candidatus Marsarchaeota group 1</taxon>
    </lineage>
</organism>
<evidence type="ECO:0000259" key="7">
    <source>
        <dbReference type="PROSITE" id="PS51193"/>
    </source>
</evidence>
<comment type="caution">
    <text evidence="8">The sequence shown here is derived from an EMBL/GenBank/DDBJ whole genome shotgun (WGS) entry which is preliminary data.</text>
</comment>
<dbReference type="GO" id="GO:0003678">
    <property type="term" value="F:DNA helicase activity"/>
    <property type="evidence" value="ECO:0007669"/>
    <property type="project" value="InterPro"/>
</dbReference>
<dbReference type="Gene3D" id="1.10.275.30">
    <property type="match status" value="1"/>
</dbReference>
<proteinExistence type="predicted"/>
<dbReference type="EMBL" id="NEXC01000030">
    <property type="protein sequence ID" value="PSN83267.1"/>
    <property type="molecule type" value="Genomic_DNA"/>
</dbReference>
<keyword evidence="4" id="KW-0378">Hydrolase</keyword>
<dbReference type="InterPro" id="IPR014001">
    <property type="entry name" value="Helicase_ATP-bd"/>
</dbReference>
<dbReference type="PANTHER" id="PTHR11472">
    <property type="entry name" value="DNA REPAIR DEAD HELICASE RAD3/XP-D SUBFAMILY MEMBER"/>
    <property type="match status" value="1"/>
</dbReference>
<dbReference type="SMART" id="SM00487">
    <property type="entry name" value="DEXDc"/>
    <property type="match status" value="1"/>
</dbReference>
<evidence type="ECO:0000256" key="1">
    <source>
        <dbReference type="ARBA" id="ARBA00022485"/>
    </source>
</evidence>
<sequence length="579" mass="66843">MSALKTLRPYQKHAIKTIVSALNSQKNVVLSMPTGSGKTIVALSAALEHAKGARVSVFTRTLAEYLPWERECRALRVDFSGHVGRDRVCKFAPTTDEKIRIDSFKPQQKCKECEHNLFKVEDDWGALLKGRLKEEFQEMQRLGVESWVLKWKEKQKGCGYPFARDAPTTVKLYTHLTYFLLWKYVGLDTQIFIFDEAHNLASVTRKLSFKLSTSTLTNIITQYEELRRFGEFGSTQKLRKRLEEIERVLDFLTKLLEVASWKKDELPQPPFEFFEGDERVQRLISHTRLVLDKPDVWKAHKKLVCPKCRHENSERSSRCENCGEKLEKENEQIRAVKFIPVDPSYLVRSLNADRWILLSGSMPSSWYLSNVLGLSNFEVVEINPFEKNVKYFLDTKLDMSYEKRESVRDEAIRRALSLVANHGVTLLVTQNYEEVEWFKGASNVCESQRTTIAQVLEVVNQRCERGEPTLITAVARGKLIEGVEFKHKGKSVVSRVLLLGVPYPNVKDEEFKEMAQYLKQKRGISTWELMLEDAVIATKQAIGRAIRGPEDSAQVFFLDKRFKRLFGRLGINRYEVLTL</sequence>
<dbReference type="InterPro" id="IPR045028">
    <property type="entry name" value="DinG/Rad3-like"/>
</dbReference>
<dbReference type="Gene3D" id="3.40.50.300">
    <property type="entry name" value="P-loop containing nucleotide triphosphate hydrolases"/>
    <property type="match status" value="2"/>
</dbReference>
<keyword evidence="1" id="KW-0004">4Fe-4S</keyword>
<dbReference type="SMART" id="SM00491">
    <property type="entry name" value="HELICc2"/>
    <property type="match status" value="1"/>
</dbReference>
<accession>A0A2R6AAA5</accession>
<name>A0A2R6AAA5_9ARCH</name>
<dbReference type="GO" id="GO:0016818">
    <property type="term" value="F:hydrolase activity, acting on acid anhydrides, in phosphorus-containing anhydrides"/>
    <property type="evidence" value="ECO:0007669"/>
    <property type="project" value="InterPro"/>
</dbReference>
<evidence type="ECO:0000256" key="3">
    <source>
        <dbReference type="ARBA" id="ARBA00022763"/>
    </source>
</evidence>
<dbReference type="PROSITE" id="PS51193">
    <property type="entry name" value="HELICASE_ATP_BIND_2"/>
    <property type="match status" value="1"/>
</dbReference>
<dbReference type="Pfam" id="PF13307">
    <property type="entry name" value="Helicase_C_2"/>
    <property type="match status" value="1"/>
</dbReference>
<gene>
    <name evidence="8" type="ORF">B9Q01_05365</name>
</gene>
<keyword evidence="3" id="KW-0227">DNA damage</keyword>
<dbReference type="GO" id="GO:0006281">
    <property type="term" value="P:DNA repair"/>
    <property type="evidence" value="ECO:0007669"/>
    <property type="project" value="UniProtKB-KW"/>
</dbReference>
<dbReference type="SMART" id="SM00488">
    <property type="entry name" value="DEXDc2"/>
    <property type="match status" value="1"/>
</dbReference>
<dbReference type="AlphaFoldDB" id="A0A2R6AAA5"/>
<evidence type="ECO:0000256" key="4">
    <source>
        <dbReference type="ARBA" id="ARBA00022801"/>
    </source>
</evidence>
<keyword evidence="2" id="KW-0547">Nucleotide-binding</keyword>
<dbReference type="Pfam" id="PF04851">
    <property type="entry name" value="ResIII"/>
    <property type="match status" value="1"/>
</dbReference>
<dbReference type="InterPro" id="IPR027417">
    <property type="entry name" value="P-loop_NTPase"/>
</dbReference>
<dbReference type="GO" id="GO:0003677">
    <property type="term" value="F:DNA binding"/>
    <property type="evidence" value="ECO:0007669"/>
    <property type="project" value="InterPro"/>
</dbReference>
<evidence type="ECO:0000256" key="5">
    <source>
        <dbReference type="ARBA" id="ARBA00022840"/>
    </source>
</evidence>
<keyword evidence="1" id="KW-0479">Metal-binding</keyword>
<keyword evidence="1" id="KW-0411">Iron-sulfur</keyword>
<dbReference type="InterPro" id="IPR006935">
    <property type="entry name" value="Helicase/UvrB_N"/>
</dbReference>
<evidence type="ECO:0000313" key="9">
    <source>
        <dbReference type="Proteomes" id="UP000240880"/>
    </source>
</evidence>
<dbReference type="PANTHER" id="PTHR11472:SF34">
    <property type="entry name" value="REGULATOR OF TELOMERE ELONGATION HELICASE 1"/>
    <property type="match status" value="1"/>
</dbReference>
<dbReference type="Proteomes" id="UP000240880">
    <property type="component" value="Unassembled WGS sequence"/>
</dbReference>
<reference evidence="8 9" key="1">
    <citation type="submission" date="2017-04" db="EMBL/GenBank/DDBJ databases">
        <title>Novel microbial lineages endemic to geothermal iron-oxide mats fill important gaps in the evolutionary history of Archaea.</title>
        <authorList>
            <person name="Jay Z.J."/>
            <person name="Beam J.P."/>
            <person name="Dlakic M."/>
            <person name="Rusch D.B."/>
            <person name="Kozubal M.A."/>
            <person name="Inskeep W.P."/>
        </authorList>
    </citation>
    <scope>NUCLEOTIDE SEQUENCE [LARGE SCALE GENOMIC DNA]</scope>
    <source>
        <strain evidence="8">OSP_D</strain>
    </source>
</reference>
<dbReference type="GO" id="GO:0051539">
    <property type="term" value="F:4 iron, 4 sulfur cluster binding"/>
    <property type="evidence" value="ECO:0007669"/>
    <property type="project" value="UniProtKB-KW"/>
</dbReference>
<keyword evidence="5" id="KW-0067">ATP-binding</keyword>
<keyword evidence="1" id="KW-0408">Iron</keyword>
<dbReference type="InterPro" id="IPR014013">
    <property type="entry name" value="Helic_SF1/SF2_ATP-bd_DinG/Rad3"/>
</dbReference>
<dbReference type="InterPro" id="IPR006554">
    <property type="entry name" value="Helicase-like_DEXD_c2"/>
</dbReference>
<evidence type="ECO:0000256" key="2">
    <source>
        <dbReference type="ARBA" id="ARBA00022741"/>
    </source>
</evidence>
<evidence type="ECO:0000313" key="8">
    <source>
        <dbReference type="EMBL" id="PSN83267.1"/>
    </source>
</evidence>
<evidence type="ECO:0000256" key="6">
    <source>
        <dbReference type="ARBA" id="ARBA00023204"/>
    </source>
</evidence>
<keyword evidence="6" id="KW-0234">DNA repair</keyword>
<dbReference type="InterPro" id="IPR006555">
    <property type="entry name" value="ATP-dep_Helicase_C"/>
</dbReference>
<feature type="domain" description="Helicase ATP-binding" evidence="7">
    <location>
        <begin position="1"/>
        <end position="252"/>
    </location>
</feature>
<protein>
    <recommendedName>
        <fullName evidence="7">Helicase ATP-binding domain-containing protein</fullName>
    </recommendedName>
</protein>
<dbReference type="GO" id="GO:0005524">
    <property type="term" value="F:ATP binding"/>
    <property type="evidence" value="ECO:0007669"/>
    <property type="project" value="UniProtKB-KW"/>
</dbReference>
<dbReference type="SUPFAM" id="SSF52540">
    <property type="entry name" value="P-loop containing nucleoside triphosphate hydrolases"/>
    <property type="match status" value="2"/>
</dbReference>